<dbReference type="PANTHER" id="PTHR24106">
    <property type="entry name" value="NACHT, LRR AND CARD DOMAINS-CONTAINING"/>
    <property type="match status" value="1"/>
</dbReference>
<dbReference type="Gene3D" id="3.80.10.10">
    <property type="entry name" value="Ribonuclease Inhibitor"/>
    <property type="match status" value="2"/>
</dbReference>
<dbReference type="InterPro" id="IPR027417">
    <property type="entry name" value="P-loop_NTPase"/>
</dbReference>
<dbReference type="AlphaFoldDB" id="A0A8F2XXA2"/>
<feature type="compositionally biased region" description="Basic and acidic residues" evidence="7">
    <location>
        <begin position="41"/>
        <end position="56"/>
    </location>
</feature>
<accession>A0A8F2XXA2</accession>
<evidence type="ECO:0000256" key="3">
    <source>
        <dbReference type="ARBA" id="ARBA00022614"/>
    </source>
</evidence>
<dbReference type="Pfam" id="PF17776">
    <property type="entry name" value="NLRC4_HD2"/>
    <property type="match status" value="1"/>
</dbReference>
<comment type="subcellular location">
    <subcellularLocation>
        <location evidence="1">Cytoplasm</location>
    </subcellularLocation>
</comment>
<evidence type="ECO:0000259" key="8">
    <source>
        <dbReference type="PROSITE" id="PS50837"/>
    </source>
</evidence>
<dbReference type="GO" id="GO:0005737">
    <property type="term" value="C:cytoplasm"/>
    <property type="evidence" value="ECO:0007669"/>
    <property type="project" value="UniProtKB-SubCell"/>
</dbReference>
<evidence type="ECO:0000256" key="1">
    <source>
        <dbReference type="ARBA" id="ARBA00004496"/>
    </source>
</evidence>
<evidence type="ECO:0000256" key="7">
    <source>
        <dbReference type="SAM" id="MobiDB-lite"/>
    </source>
</evidence>
<dbReference type="InterPro" id="IPR029495">
    <property type="entry name" value="NACHT-assoc"/>
</dbReference>
<dbReference type="InterPro" id="IPR001611">
    <property type="entry name" value="Leu-rich_rpt"/>
</dbReference>
<feature type="region of interest" description="Disordered" evidence="7">
    <location>
        <begin position="1"/>
        <end position="64"/>
    </location>
</feature>
<evidence type="ECO:0000256" key="4">
    <source>
        <dbReference type="ARBA" id="ARBA00022737"/>
    </source>
</evidence>
<protein>
    <submittedName>
        <fullName evidence="9">NLR-C2</fullName>
    </submittedName>
</protein>
<dbReference type="Pfam" id="PF13516">
    <property type="entry name" value="LRR_6"/>
    <property type="match status" value="4"/>
</dbReference>
<feature type="compositionally biased region" description="Basic and acidic residues" evidence="7">
    <location>
        <begin position="1"/>
        <end position="24"/>
    </location>
</feature>
<evidence type="ECO:0000256" key="5">
    <source>
        <dbReference type="ARBA" id="ARBA00022741"/>
    </source>
</evidence>
<dbReference type="GO" id="GO:0005524">
    <property type="term" value="F:ATP binding"/>
    <property type="evidence" value="ECO:0007669"/>
    <property type="project" value="UniProtKB-KW"/>
</dbReference>
<dbReference type="Pfam" id="PF14484">
    <property type="entry name" value="FISNA"/>
    <property type="match status" value="1"/>
</dbReference>
<dbReference type="InterPro" id="IPR041267">
    <property type="entry name" value="NLRP_HD2"/>
</dbReference>
<dbReference type="FunFam" id="3.40.50.300:FF:000210">
    <property type="entry name" value="Si:dkey-16p6.1"/>
    <property type="match status" value="1"/>
</dbReference>
<dbReference type="SMART" id="SM01288">
    <property type="entry name" value="FISNA"/>
    <property type="match status" value="1"/>
</dbReference>
<keyword evidence="6" id="KW-0067">ATP-binding</keyword>
<organism evidence="9">
    <name type="scientific">Cynoglossus semilaevis</name>
    <name type="common">Tongue sole</name>
    <dbReference type="NCBI Taxonomy" id="244447"/>
    <lineage>
        <taxon>Eukaryota</taxon>
        <taxon>Metazoa</taxon>
        <taxon>Chordata</taxon>
        <taxon>Craniata</taxon>
        <taxon>Vertebrata</taxon>
        <taxon>Euteleostomi</taxon>
        <taxon>Actinopterygii</taxon>
        <taxon>Neopterygii</taxon>
        <taxon>Teleostei</taxon>
        <taxon>Neoteleostei</taxon>
        <taxon>Acanthomorphata</taxon>
        <taxon>Carangaria</taxon>
        <taxon>Pleuronectiformes</taxon>
        <taxon>Pleuronectoidei</taxon>
        <taxon>Cynoglossidae</taxon>
        <taxon>Cynoglossinae</taxon>
        <taxon>Cynoglossus</taxon>
    </lineage>
</organism>
<feature type="domain" description="NACHT" evidence="8">
    <location>
        <begin position="206"/>
        <end position="340"/>
    </location>
</feature>
<dbReference type="SMART" id="SM00368">
    <property type="entry name" value="LRR_RI"/>
    <property type="match status" value="10"/>
</dbReference>
<proteinExistence type="evidence at transcript level"/>
<sequence>MSDRSKKEPLSFGKEPRPSHKEGLNYRSVSPVPSCVSAMSDRSKKEPLSFRKEPRPSHKKDRVGVSVDQQVSRCTLAQDDFKDLCSSCQQSNTLDSSCSQCGCRSRTGPWAPAFDFGLQEVLDEHKCSLKSRCESVTEGADERESKTCLKRIFTELFITERQSEEINPQHEVWQLEATFQTRIFDDTPIKCSDIFKALTDQQGNIRVVLTNGVAGVGKTFSVHKFALDWAEGSENQDVGLLCLLSFRELNLIRDRPYSLLKLLHDFHPTLQKMTAGKLAICKCLFIFDGLDESALSLDFVDNQVVEDVEQTASVSVLLTNLIRGNLLPSALVWITTRPAAANRISRTCVDRVTEVRGFTDVHKEMYFRKRFGDKEPAGTIISHIRAARSLYIMCQIPVFCWITATVLEHMLTSEQREELPKTLTDMYSYFLQIQIRRMKNKYRPMGSPELQEADRDLLLKLGRLAFEHLQKGRIMFYQRDLEECGLNVTDASVYSGICTAIFKRESVIFENTVYCFVHLSVQEFLAAVYMFHCTVEQKTEILENFLGEEFEPWDPRRNTKVSVFSLTEVLRRTTIKSLESKSGHLDLFVRFLYGLCLESNQRVLLGLAGQTQNSPEIFETIIQELKKTEAYLCSPDRSVNMVHCLTEMNDQSVHADIQRFLKSKQKSKKINSEIHCSALAYALQMSEEILDEFNPKRYTTTEEGQRRLIPAVRKCRKALLRGLRLSETHCEVVATALKSHPSYLRGLTMDLNQIKDSGVKMLCSGLESQNCRLESLSLHDCKFTGIGCSYLASALSSNPFYLRELNLIHNKLQDSGVQELCRYLQLPHCQLQTLLMRICSLSELSCSALASALRSNPSHLRTLDLGSNELQDSGVQELCGYLQSPDCRLETLGLNSCRLSELSCSALASALRSNPSHLRTLDLGSNELQDSGVKELCGYLQSPDCRLETLGLEECSLSEISCSSLASALDSNPSHLKKLNLDANPLQDLGVKELCGFVQSPECRLETLKLNSCSLSEVSCSSLATALKSNPSYLRMLLLGGNNLQESAVKNFV</sequence>
<dbReference type="Pfam" id="PF17779">
    <property type="entry name" value="WHD_NOD2"/>
    <property type="match status" value="1"/>
</dbReference>
<keyword evidence="4" id="KW-0677">Repeat</keyword>
<keyword evidence="5" id="KW-0547">Nucleotide-binding</keyword>
<evidence type="ECO:0000256" key="6">
    <source>
        <dbReference type="ARBA" id="ARBA00022840"/>
    </source>
</evidence>
<dbReference type="EMBL" id="MW620972">
    <property type="protein sequence ID" value="QWX10112.1"/>
    <property type="molecule type" value="mRNA"/>
</dbReference>
<dbReference type="Gene3D" id="3.40.50.300">
    <property type="entry name" value="P-loop containing nucleotide triphosphate hydrolases"/>
    <property type="match status" value="1"/>
</dbReference>
<dbReference type="InterPro" id="IPR041075">
    <property type="entry name" value="NOD1/2_WH"/>
</dbReference>
<dbReference type="Pfam" id="PF05729">
    <property type="entry name" value="NACHT"/>
    <property type="match status" value="1"/>
</dbReference>
<keyword evidence="2" id="KW-0963">Cytoplasm</keyword>
<dbReference type="PROSITE" id="PS50837">
    <property type="entry name" value="NACHT"/>
    <property type="match status" value="1"/>
</dbReference>
<dbReference type="InterPro" id="IPR032675">
    <property type="entry name" value="LRR_dom_sf"/>
</dbReference>
<evidence type="ECO:0000313" key="9">
    <source>
        <dbReference type="EMBL" id="QWX10112.1"/>
    </source>
</evidence>
<dbReference type="InterPro" id="IPR007111">
    <property type="entry name" value="NACHT_NTPase"/>
</dbReference>
<evidence type="ECO:0000256" key="2">
    <source>
        <dbReference type="ARBA" id="ARBA00022490"/>
    </source>
</evidence>
<reference evidence="9" key="1">
    <citation type="journal article" date="2021" name="J. Fish Biol.">
        <title>A genome-wide survey of NOD-like receptors in Chinese tongue sole (Cynoglossus semilaevis): Identification, characterization, and expression analysis in response to bacterial infection.</title>
        <authorList>
            <person name="Chen Z."/>
            <person name="Xu X."/>
            <person name="Wang J."/>
            <person name="Zhou Q."/>
            <person name="Chen S."/>
        </authorList>
    </citation>
    <scope>NUCLEOTIDE SEQUENCE</scope>
</reference>
<name>A0A8F2XXA2_CYNSE</name>
<dbReference type="SUPFAM" id="SSF52047">
    <property type="entry name" value="RNI-like"/>
    <property type="match status" value="1"/>
</dbReference>
<keyword evidence="3" id="KW-0433">Leucine-rich repeat</keyword>
<dbReference type="InterPro" id="IPR051261">
    <property type="entry name" value="NLR"/>
</dbReference>